<evidence type="ECO:0000313" key="3">
    <source>
        <dbReference type="Proteomes" id="UP000243052"/>
    </source>
</evidence>
<feature type="region of interest" description="Disordered" evidence="1">
    <location>
        <begin position="504"/>
        <end position="609"/>
    </location>
</feature>
<dbReference type="STRING" id="45286.A0A109UYH0"/>
<keyword evidence="3" id="KW-1185">Reference proteome</keyword>
<accession>A0A109UYH0</accession>
<dbReference type="OrthoDB" id="4070295at2759"/>
<feature type="compositionally biased region" description="Basic and acidic residues" evidence="1">
    <location>
        <begin position="544"/>
        <end position="553"/>
    </location>
</feature>
<evidence type="ECO:0000313" key="2">
    <source>
        <dbReference type="EMBL" id="AMD19856.1"/>
    </source>
</evidence>
<dbReference type="RefSeq" id="XP_017986852.1">
    <property type="nucleotide sequence ID" value="XM_018131260.1"/>
</dbReference>
<dbReference type="EMBL" id="CP014243">
    <property type="protein sequence ID" value="AMD19856.1"/>
    <property type="molecule type" value="Genomic_DNA"/>
</dbReference>
<sequence>MAEDDTSLYLEEQEKIYSRGPVNESMIPIPNVQFTQPPPLPPLPSMSQYAPCMKMSEKSLIGRMKHMLFKQNAYPGAQQGRPYSVAMGDNMPLGMHTQLLKQEQLWKIIKERPFEPHGVISGSPPSQPSSADTFLSGADQSPVKRQPVVIGRPTKAVSGLLNGGDSDPGGRYSYAAMGSLEGELNSSAALDIITYKILGHRKVGLKKIQDRLNEIAEKKFAVHKLYGKLTQEFNMWSNDVVESEEGLRLVEELQRVLKLDMVMERNFAQKFRDLAVGLNYIKLREDQMLIAKKEVNNDIKKYEAAKSKKGEYHEETSFWKELVNTKQNSLTEITILYQQALAKTMRELFTLSCVTFYENCTEMKEACKQFFSDSMEYLATTLGEEYVDEYLDELRKKRADKKWAKLSFEDKNNPNKLAELIGNMYNGEDSLLSSVPKKQYVKYSAEAILKDELEPMMKEKEPKLKIGIGLDEDDWSQFPSERYNGIASNKYFLERHPESVDNHDLKGGNFSFSRNGDPNKGSIRTLRGLTSKYTRSNNQVLSTTKEEATEDSPKPSLVGQGSLYQTLRPSSRQFRPQSQQHSQNKQQPPTEKSYQEVVMKFGSGGPSSLDLRFKEAEEELNTNKWVNSKMDKVES</sequence>
<gene>
    <name evidence="2" type="ORF">AW171_hschr31710</name>
</gene>
<dbReference type="AlphaFoldDB" id="A0A109UYH0"/>
<reference evidence="2 3" key="1">
    <citation type="submission" date="2016-01" db="EMBL/GenBank/DDBJ databases">
        <title>Genome sequence of the yeast Holleya sinecauda.</title>
        <authorList>
            <person name="Dietrich F.S."/>
        </authorList>
    </citation>
    <scope>NUCLEOTIDE SEQUENCE [LARGE SCALE GENOMIC DNA]</scope>
    <source>
        <strain evidence="2 3">ATCC 58844</strain>
    </source>
</reference>
<feature type="compositionally biased region" description="Polar residues" evidence="1">
    <location>
        <begin position="531"/>
        <end position="543"/>
    </location>
</feature>
<name>A0A109UYH0_9SACH</name>
<organism evidence="2 3">
    <name type="scientific">Eremothecium sinecaudum</name>
    <dbReference type="NCBI Taxonomy" id="45286"/>
    <lineage>
        <taxon>Eukaryota</taxon>
        <taxon>Fungi</taxon>
        <taxon>Dikarya</taxon>
        <taxon>Ascomycota</taxon>
        <taxon>Saccharomycotina</taxon>
        <taxon>Saccharomycetes</taxon>
        <taxon>Saccharomycetales</taxon>
        <taxon>Saccharomycetaceae</taxon>
        <taxon>Eremothecium</taxon>
    </lineage>
</organism>
<protein>
    <submittedName>
        <fullName evidence="2">HCL295Wp</fullName>
    </submittedName>
</protein>
<dbReference type="Proteomes" id="UP000243052">
    <property type="component" value="Chromosome iii"/>
</dbReference>
<proteinExistence type="predicted"/>
<dbReference type="GeneID" id="28723074"/>
<evidence type="ECO:0000256" key="1">
    <source>
        <dbReference type="SAM" id="MobiDB-lite"/>
    </source>
</evidence>
<feature type="compositionally biased region" description="Low complexity" evidence="1">
    <location>
        <begin position="568"/>
        <end position="589"/>
    </location>
</feature>